<dbReference type="AlphaFoldDB" id="A0A919BBZ7"/>
<dbReference type="RefSeq" id="WP_189766853.1">
    <property type="nucleotide sequence ID" value="NZ_BNCK01000001.1"/>
</dbReference>
<dbReference type="EMBL" id="BNCK01000001">
    <property type="protein sequence ID" value="GHF78467.1"/>
    <property type="molecule type" value="Genomic_DNA"/>
</dbReference>
<sequence>MKVSVVSSSIVLFLTVGCANQQPACEDVVVAKEQLQQCQQLQKQITAAKDKPIIRTELERRYQNECVEMRYYREQHQPAVCGNKEKIEALTKEAIKEQKQ</sequence>
<proteinExistence type="predicted"/>
<evidence type="ECO:0008006" key="3">
    <source>
        <dbReference type="Google" id="ProtNLM"/>
    </source>
</evidence>
<comment type="caution">
    <text evidence="1">The sequence shown here is derived from an EMBL/GenBank/DDBJ whole genome shotgun (WGS) entry which is preliminary data.</text>
</comment>
<accession>A0A919BBZ7</accession>
<keyword evidence="2" id="KW-1185">Reference proteome</keyword>
<gene>
    <name evidence="1" type="ORF">GCM10017161_01930</name>
</gene>
<dbReference type="PROSITE" id="PS51257">
    <property type="entry name" value="PROKAR_LIPOPROTEIN"/>
    <property type="match status" value="1"/>
</dbReference>
<evidence type="ECO:0000313" key="1">
    <source>
        <dbReference type="EMBL" id="GHF78467.1"/>
    </source>
</evidence>
<reference evidence="1" key="2">
    <citation type="submission" date="2020-09" db="EMBL/GenBank/DDBJ databases">
        <authorList>
            <person name="Sun Q."/>
            <person name="Kim S."/>
        </authorList>
    </citation>
    <scope>NUCLEOTIDE SEQUENCE</scope>
    <source>
        <strain evidence="1">KCTC 42731</strain>
    </source>
</reference>
<organism evidence="1 2">
    <name type="scientific">Thalassotalea marina</name>
    <dbReference type="NCBI Taxonomy" id="1673741"/>
    <lineage>
        <taxon>Bacteria</taxon>
        <taxon>Pseudomonadati</taxon>
        <taxon>Pseudomonadota</taxon>
        <taxon>Gammaproteobacteria</taxon>
        <taxon>Alteromonadales</taxon>
        <taxon>Colwelliaceae</taxon>
        <taxon>Thalassotalea</taxon>
    </lineage>
</organism>
<reference evidence="1" key="1">
    <citation type="journal article" date="2014" name="Int. J. Syst. Evol. Microbiol.">
        <title>Complete genome sequence of Corynebacterium casei LMG S-19264T (=DSM 44701T), isolated from a smear-ripened cheese.</title>
        <authorList>
            <consortium name="US DOE Joint Genome Institute (JGI-PGF)"/>
            <person name="Walter F."/>
            <person name="Albersmeier A."/>
            <person name="Kalinowski J."/>
            <person name="Ruckert C."/>
        </authorList>
    </citation>
    <scope>NUCLEOTIDE SEQUENCE</scope>
    <source>
        <strain evidence="1">KCTC 42731</strain>
    </source>
</reference>
<protein>
    <recommendedName>
        <fullName evidence="3">Lipoprotein</fullName>
    </recommendedName>
</protein>
<evidence type="ECO:0000313" key="2">
    <source>
        <dbReference type="Proteomes" id="UP000623842"/>
    </source>
</evidence>
<name>A0A919BBZ7_9GAMM</name>
<dbReference type="Proteomes" id="UP000623842">
    <property type="component" value="Unassembled WGS sequence"/>
</dbReference>